<dbReference type="EMBL" id="JAIVFG010000002">
    <property type="protein sequence ID" value="MDB0569419.1"/>
    <property type="molecule type" value="Genomic_DNA"/>
</dbReference>
<dbReference type="AlphaFoldDB" id="A0AAW5ZIG5"/>
<evidence type="ECO:0000313" key="1">
    <source>
        <dbReference type="EMBL" id="MDB0569419.1"/>
    </source>
</evidence>
<organism evidence="1 2">
    <name type="scientific">Ralstonia solanacearum</name>
    <name type="common">Pseudomonas solanacearum</name>
    <dbReference type="NCBI Taxonomy" id="305"/>
    <lineage>
        <taxon>Bacteria</taxon>
        <taxon>Pseudomonadati</taxon>
        <taxon>Pseudomonadota</taxon>
        <taxon>Betaproteobacteria</taxon>
        <taxon>Burkholderiales</taxon>
        <taxon>Burkholderiaceae</taxon>
        <taxon>Ralstonia</taxon>
        <taxon>Ralstonia solanacearum species complex</taxon>
    </lineage>
</organism>
<accession>A0AAW5ZIG5</accession>
<protein>
    <submittedName>
        <fullName evidence="1">Uncharacterized protein</fullName>
    </submittedName>
</protein>
<dbReference type="RefSeq" id="WP_124981939.1">
    <property type="nucleotide sequence ID" value="NZ_CDLW01000001.1"/>
</dbReference>
<comment type="caution">
    <text evidence="1">The sequence shown here is derived from an EMBL/GenBank/DDBJ whole genome shotgun (WGS) entry which is preliminary data.</text>
</comment>
<proteinExistence type="predicted"/>
<gene>
    <name evidence="1" type="ORF">LBW59_01345</name>
</gene>
<sequence length="227" mass="25428">MGCILPTRKFENIQSTEPTSNMSFSLTTYMRTDSHGLDLRVMQRLQAGGYKIEFQPGSSLGSTPADEVLWLAVLSTPQELPRIEPSRPFLAGFGYSVAQRTDEHLRYAPRGVRKFSASASTRTDAHAPLGARCIQHLIAAAIAAETDGWLLVDGEQSPRRGDNAFEMACQEMTALRVGDIKLDHGTRRFLGWTKDGAPDLNGEIIFREDMCPLPFPVPTKKWWQFWR</sequence>
<evidence type="ECO:0000313" key="2">
    <source>
        <dbReference type="Proteomes" id="UP001144050"/>
    </source>
</evidence>
<name>A0AAW5ZIG5_RALSL</name>
<dbReference type="Proteomes" id="UP001144050">
    <property type="component" value="Unassembled WGS sequence"/>
</dbReference>
<reference evidence="1" key="1">
    <citation type="submission" date="2021-09" db="EMBL/GenBank/DDBJ databases">
        <title>Genomic analysis of Ralstonia spp.</title>
        <authorList>
            <person name="Aburjaile F."/>
            <person name="Ariute J.C."/>
            <person name="Pais A.K.L."/>
            <person name="Albuquerque G.M.R."/>
            <person name="Silva A.M.F."/>
            <person name="Brenig B."/>
            <person name="Azevedo V."/>
            <person name="Matiuzzi M."/>
            <person name="Ramos R."/>
            <person name="Goes-Neto A."/>
            <person name="Soares S."/>
            <person name="Iseppon A.M.B."/>
            <person name="Souza E."/>
            <person name="Gama M."/>
        </authorList>
    </citation>
    <scope>NUCLEOTIDE SEQUENCE</scope>
    <source>
        <strain evidence="1">CCRMRs91</strain>
    </source>
</reference>